<dbReference type="PANTHER" id="PTHR30346">
    <property type="entry name" value="TRANSCRIPTIONAL DUAL REGULATOR HCAR-RELATED"/>
    <property type="match status" value="1"/>
</dbReference>
<evidence type="ECO:0000256" key="4">
    <source>
        <dbReference type="ARBA" id="ARBA00023163"/>
    </source>
</evidence>
<dbReference type="PRINTS" id="PR00039">
    <property type="entry name" value="HTHLYSR"/>
</dbReference>
<dbReference type="AlphaFoldDB" id="A0A853FH67"/>
<evidence type="ECO:0000256" key="3">
    <source>
        <dbReference type="ARBA" id="ARBA00023125"/>
    </source>
</evidence>
<dbReference type="CDD" id="cd08414">
    <property type="entry name" value="PBP2_LTTR_aromatics_like"/>
    <property type="match status" value="1"/>
</dbReference>
<keyword evidence="3" id="KW-0238">DNA-binding</keyword>
<evidence type="ECO:0000259" key="5">
    <source>
        <dbReference type="PROSITE" id="PS50931"/>
    </source>
</evidence>
<dbReference type="GO" id="GO:0003677">
    <property type="term" value="F:DNA binding"/>
    <property type="evidence" value="ECO:0007669"/>
    <property type="project" value="UniProtKB-KW"/>
</dbReference>
<keyword evidence="2" id="KW-0805">Transcription regulation</keyword>
<reference evidence="6 7" key="1">
    <citation type="submission" date="2020-07" db="EMBL/GenBank/DDBJ databases">
        <title>Taxonomic revisions and descriptions of new bacterial species based on genomic comparisons in the high-G+C-content subgroup of the family Alcaligenaceae.</title>
        <authorList>
            <person name="Szabo A."/>
            <person name="Felfoldi T."/>
        </authorList>
    </citation>
    <scope>NUCLEOTIDE SEQUENCE [LARGE SCALE GENOMIC DNA]</scope>
    <source>
        <strain evidence="6 7">DSM 25264</strain>
    </source>
</reference>
<dbReference type="Pfam" id="PF00126">
    <property type="entry name" value="HTH_1"/>
    <property type="match status" value="1"/>
</dbReference>
<dbReference type="Proteomes" id="UP000580517">
    <property type="component" value="Unassembled WGS sequence"/>
</dbReference>
<sequence>MDFRQLNYFVAVAQELSFSGAAKKLHISQPPLSQQIKLLEEDLGVQLFERTRRVVKLTHAGALFLERATEILAQYAHARALCAWTKDGQAGMLRIAFTASVPMFDAFPHILQGFRGRYPRIELALRHLSTGEQLQALSSGDIDVGFLRPSSSFKAPPTLETTDLWRDELVLAVAQHHPLASATRRIRLEQLAREDFILFPQASGCGLFEHITTLTAQAGFTPTIVQEVQENSTTLALVAAGLGVSIVPSIYSQTKPPGVVFKRLQGDATSSRIVMAASTAHRLVNMSLPHFLRHVQAARQNPRHSNKPS</sequence>
<dbReference type="Gene3D" id="1.10.10.10">
    <property type="entry name" value="Winged helix-like DNA-binding domain superfamily/Winged helix DNA-binding domain"/>
    <property type="match status" value="1"/>
</dbReference>
<accession>A0A853FH67</accession>
<dbReference type="PANTHER" id="PTHR30346:SF0">
    <property type="entry name" value="HCA OPERON TRANSCRIPTIONAL ACTIVATOR HCAR"/>
    <property type="match status" value="1"/>
</dbReference>
<dbReference type="EMBL" id="JACCEW010000009">
    <property type="protein sequence ID" value="NYT38982.1"/>
    <property type="molecule type" value="Genomic_DNA"/>
</dbReference>
<feature type="domain" description="HTH lysR-type" evidence="5">
    <location>
        <begin position="1"/>
        <end position="58"/>
    </location>
</feature>
<dbReference type="PROSITE" id="PS50931">
    <property type="entry name" value="HTH_LYSR"/>
    <property type="match status" value="1"/>
</dbReference>
<dbReference type="GO" id="GO:0032993">
    <property type="term" value="C:protein-DNA complex"/>
    <property type="evidence" value="ECO:0007669"/>
    <property type="project" value="TreeGrafter"/>
</dbReference>
<dbReference type="InterPro" id="IPR005119">
    <property type="entry name" value="LysR_subst-bd"/>
</dbReference>
<evidence type="ECO:0000313" key="7">
    <source>
        <dbReference type="Proteomes" id="UP000580517"/>
    </source>
</evidence>
<comment type="caution">
    <text evidence="6">The sequence shown here is derived from an EMBL/GenBank/DDBJ whole genome shotgun (WGS) entry which is preliminary data.</text>
</comment>
<dbReference type="RefSeq" id="WP_129971538.1">
    <property type="nucleotide sequence ID" value="NZ_JACCEW010000009.1"/>
</dbReference>
<dbReference type="InterPro" id="IPR036388">
    <property type="entry name" value="WH-like_DNA-bd_sf"/>
</dbReference>
<evidence type="ECO:0000256" key="2">
    <source>
        <dbReference type="ARBA" id="ARBA00023015"/>
    </source>
</evidence>
<protein>
    <submittedName>
        <fullName evidence="6">LysR family transcriptional regulator</fullName>
    </submittedName>
</protein>
<comment type="similarity">
    <text evidence="1">Belongs to the LysR transcriptional regulatory family.</text>
</comment>
<dbReference type="SUPFAM" id="SSF46785">
    <property type="entry name" value="Winged helix' DNA-binding domain"/>
    <property type="match status" value="1"/>
</dbReference>
<dbReference type="OrthoDB" id="9157176at2"/>
<dbReference type="Gene3D" id="3.40.190.10">
    <property type="entry name" value="Periplasmic binding protein-like II"/>
    <property type="match status" value="2"/>
</dbReference>
<proteinExistence type="inferred from homology"/>
<organism evidence="6 7">
    <name type="scientific">Allopusillimonas soli</name>
    <dbReference type="NCBI Taxonomy" id="659016"/>
    <lineage>
        <taxon>Bacteria</taxon>
        <taxon>Pseudomonadati</taxon>
        <taxon>Pseudomonadota</taxon>
        <taxon>Betaproteobacteria</taxon>
        <taxon>Burkholderiales</taxon>
        <taxon>Alcaligenaceae</taxon>
        <taxon>Allopusillimonas</taxon>
    </lineage>
</organism>
<dbReference type="InterPro" id="IPR036390">
    <property type="entry name" value="WH_DNA-bd_sf"/>
</dbReference>
<dbReference type="SUPFAM" id="SSF53850">
    <property type="entry name" value="Periplasmic binding protein-like II"/>
    <property type="match status" value="1"/>
</dbReference>
<dbReference type="FunFam" id="1.10.10.10:FF:000001">
    <property type="entry name" value="LysR family transcriptional regulator"/>
    <property type="match status" value="1"/>
</dbReference>
<dbReference type="Pfam" id="PF03466">
    <property type="entry name" value="LysR_substrate"/>
    <property type="match status" value="1"/>
</dbReference>
<keyword evidence="7" id="KW-1185">Reference proteome</keyword>
<evidence type="ECO:0000256" key="1">
    <source>
        <dbReference type="ARBA" id="ARBA00009437"/>
    </source>
</evidence>
<name>A0A853FH67_9BURK</name>
<evidence type="ECO:0000313" key="6">
    <source>
        <dbReference type="EMBL" id="NYT38982.1"/>
    </source>
</evidence>
<gene>
    <name evidence="6" type="ORF">H0A68_19075</name>
</gene>
<keyword evidence="4" id="KW-0804">Transcription</keyword>
<dbReference type="GO" id="GO:0003700">
    <property type="term" value="F:DNA-binding transcription factor activity"/>
    <property type="evidence" value="ECO:0007669"/>
    <property type="project" value="InterPro"/>
</dbReference>
<dbReference type="InterPro" id="IPR000847">
    <property type="entry name" value="LysR_HTH_N"/>
</dbReference>